<dbReference type="InterPro" id="IPR011250">
    <property type="entry name" value="OMP/PagP_B-barrel"/>
</dbReference>
<dbReference type="Gene3D" id="2.40.160.20">
    <property type="match status" value="1"/>
</dbReference>
<dbReference type="EMBL" id="CP117268">
    <property type="protein sequence ID" value="WFS25244.1"/>
    <property type="molecule type" value="Genomic_DNA"/>
</dbReference>
<evidence type="ECO:0000256" key="2">
    <source>
        <dbReference type="SAM" id="SignalP"/>
    </source>
</evidence>
<reference evidence="4 5" key="2">
    <citation type="journal article" date="2023" name="MicrobiologyOpen">
        <title>Genomics of the tumorigenes clade of the family Rhizobiaceae and description of Rhizobium rhododendri sp. nov.</title>
        <authorList>
            <person name="Kuzmanovic N."/>
            <person name="diCenzo G.C."/>
            <person name="Bunk B."/>
            <person name="Sproeer C."/>
            <person name="Fruehling A."/>
            <person name="Neumann-Schaal M."/>
            <person name="Overmann J."/>
            <person name="Smalla K."/>
        </authorList>
    </citation>
    <scope>NUCLEOTIDE SEQUENCE [LARGE SCALE GENOMIC DNA]</scope>
    <source>
        <strain evidence="5">rho-6.2</strain>
        <plasmid evidence="4 5">unnamed1</plasmid>
    </source>
</reference>
<accession>A0ABY8INE5</accession>
<evidence type="ECO:0000256" key="1">
    <source>
        <dbReference type="ARBA" id="ARBA00022729"/>
    </source>
</evidence>
<dbReference type="Proteomes" id="UP000318939">
    <property type="component" value="Plasmid unnamed1"/>
</dbReference>
<proteinExistence type="predicted"/>
<organism evidence="4 5">
    <name type="scientific">Rhizobium rhododendri</name>
    <dbReference type="NCBI Taxonomy" id="2506430"/>
    <lineage>
        <taxon>Bacteria</taxon>
        <taxon>Pseudomonadati</taxon>
        <taxon>Pseudomonadota</taxon>
        <taxon>Alphaproteobacteria</taxon>
        <taxon>Hyphomicrobiales</taxon>
        <taxon>Rhizobiaceae</taxon>
        <taxon>Rhizobium/Agrobacterium group</taxon>
        <taxon>Rhizobium</taxon>
    </lineage>
</organism>
<gene>
    <name evidence="4" type="ORF">PR018_23715</name>
</gene>
<dbReference type="RefSeq" id="WP_142831260.1">
    <property type="nucleotide sequence ID" value="NZ_CP117268.1"/>
</dbReference>
<sequence>MIRFDALAAAVVMTVAAAGAAFGGDMPPEITVPEVSVKEAQGFYGRVDLGYAVQTSLHGARLRSSDASSDGYDSERFDKTRFGGNDVTGGLGVGYQFNDLFRADVTGDLFRGDFSGRFSTASPCAGGAGGAGCTGKTSASFKAGSLLANAYVDLGTVAGFTPYVGGGVGATRVSWGDVRTTSACVGCASDVASSARSSGDVDWRFTYALMAGLAYQLSPNVKLDLGYRYSHVAGGDMFGSSAANTAAGATGAMARQEIRVGLRVTTW</sequence>
<evidence type="ECO:0000313" key="5">
    <source>
        <dbReference type="Proteomes" id="UP000318939"/>
    </source>
</evidence>
<evidence type="ECO:0000313" key="4">
    <source>
        <dbReference type="EMBL" id="WFS25244.1"/>
    </source>
</evidence>
<dbReference type="InterPro" id="IPR027385">
    <property type="entry name" value="Beta-barrel_OMP"/>
</dbReference>
<feature type="domain" description="Outer membrane protein beta-barrel" evidence="3">
    <location>
        <begin position="10"/>
        <end position="236"/>
    </location>
</feature>
<geneLocation type="plasmid" evidence="4 5">
    <name>unnamed1</name>
</geneLocation>
<reference evidence="4 5" key="1">
    <citation type="journal article" date="2019" name="Phytopathology">
        <title>A Novel Group of Rhizobium tumorigenes-Like Agrobacteria Associated with Crown Gall Disease of Rhododendron and Blueberry.</title>
        <authorList>
            <person name="Kuzmanovic N."/>
            <person name="Behrens P."/>
            <person name="Idczak E."/>
            <person name="Wagner S."/>
            <person name="Gotz M."/>
            <person name="Sproer C."/>
            <person name="Bunk B."/>
            <person name="Overmann J."/>
            <person name="Smalla K."/>
        </authorList>
    </citation>
    <scope>NUCLEOTIDE SEQUENCE [LARGE SCALE GENOMIC DNA]</scope>
    <source>
        <strain evidence="5">rho-6.2</strain>
    </source>
</reference>
<dbReference type="SUPFAM" id="SSF56925">
    <property type="entry name" value="OMPA-like"/>
    <property type="match status" value="1"/>
</dbReference>
<feature type="chain" id="PRO_5046212107" evidence="2">
    <location>
        <begin position="21"/>
        <end position="267"/>
    </location>
</feature>
<keyword evidence="5" id="KW-1185">Reference proteome</keyword>
<keyword evidence="1 2" id="KW-0732">Signal</keyword>
<protein>
    <submittedName>
        <fullName evidence="4">Porin family protein</fullName>
    </submittedName>
</protein>
<evidence type="ECO:0000259" key="3">
    <source>
        <dbReference type="Pfam" id="PF13505"/>
    </source>
</evidence>
<keyword evidence="4" id="KW-0614">Plasmid</keyword>
<dbReference type="Pfam" id="PF13505">
    <property type="entry name" value="OMP_b-brl"/>
    <property type="match status" value="1"/>
</dbReference>
<name>A0ABY8INE5_9HYPH</name>
<feature type="signal peptide" evidence="2">
    <location>
        <begin position="1"/>
        <end position="20"/>
    </location>
</feature>